<proteinExistence type="predicted"/>
<feature type="compositionally biased region" description="Polar residues" evidence="1">
    <location>
        <begin position="146"/>
        <end position="155"/>
    </location>
</feature>
<evidence type="ECO:0000256" key="1">
    <source>
        <dbReference type="SAM" id="MobiDB-lite"/>
    </source>
</evidence>
<organism evidence="2 3">
    <name type="scientific">Mycena metata</name>
    <dbReference type="NCBI Taxonomy" id="1033252"/>
    <lineage>
        <taxon>Eukaryota</taxon>
        <taxon>Fungi</taxon>
        <taxon>Dikarya</taxon>
        <taxon>Basidiomycota</taxon>
        <taxon>Agaricomycotina</taxon>
        <taxon>Agaricomycetes</taxon>
        <taxon>Agaricomycetidae</taxon>
        <taxon>Agaricales</taxon>
        <taxon>Marasmiineae</taxon>
        <taxon>Mycenaceae</taxon>
        <taxon>Mycena</taxon>
    </lineage>
</organism>
<name>A0AAD7I9X2_9AGAR</name>
<feature type="compositionally biased region" description="Acidic residues" evidence="1">
    <location>
        <begin position="185"/>
        <end position="219"/>
    </location>
</feature>
<evidence type="ECO:0000313" key="2">
    <source>
        <dbReference type="EMBL" id="KAJ7737514.1"/>
    </source>
</evidence>
<dbReference type="EMBL" id="JARKIB010000116">
    <property type="protein sequence ID" value="KAJ7737514.1"/>
    <property type="molecule type" value="Genomic_DNA"/>
</dbReference>
<reference evidence="2" key="1">
    <citation type="submission" date="2023-03" db="EMBL/GenBank/DDBJ databases">
        <title>Massive genome expansion in bonnet fungi (Mycena s.s.) driven by repeated elements and novel gene families across ecological guilds.</title>
        <authorList>
            <consortium name="Lawrence Berkeley National Laboratory"/>
            <person name="Harder C.B."/>
            <person name="Miyauchi S."/>
            <person name="Viragh M."/>
            <person name="Kuo A."/>
            <person name="Thoen E."/>
            <person name="Andreopoulos B."/>
            <person name="Lu D."/>
            <person name="Skrede I."/>
            <person name="Drula E."/>
            <person name="Henrissat B."/>
            <person name="Morin E."/>
            <person name="Kohler A."/>
            <person name="Barry K."/>
            <person name="LaButti K."/>
            <person name="Morin E."/>
            <person name="Salamov A."/>
            <person name="Lipzen A."/>
            <person name="Mereny Z."/>
            <person name="Hegedus B."/>
            <person name="Baldrian P."/>
            <person name="Stursova M."/>
            <person name="Weitz H."/>
            <person name="Taylor A."/>
            <person name="Grigoriev I.V."/>
            <person name="Nagy L.G."/>
            <person name="Martin F."/>
            <person name="Kauserud H."/>
        </authorList>
    </citation>
    <scope>NUCLEOTIDE SEQUENCE</scope>
    <source>
        <strain evidence="2">CBHHK182m</strain>
    </source>
</reference>
<dbReference type="AlphaFoldDB" id="A0AAD7I9X2"/>
<feature type="region of interest" description="Disordered" evidence="1">
    <location>
        <begin position="240"/>
        <end position="259"/>
    </location>
</feature>
<feature type="compositionally biased region" description="Acidic residues" evidence="1">
    <location>
        <begin position="165"/>
        <end position="176"/>
    </location>
</feature>
<sequence>MSTNIHWRPLVYANVLSTSGYITPTFRTFPIHGRVLTPWKRLHEHSSMPSLSIYYLQCDAGEIPFNQIQRSHYIDDDSEWRYHYVNMYVLGSHAIAKVVDRDMCVRYVGGGVGHYQVEIPEEQDPPPEEQPNSPIAEEEEEATDPSAANINTATGAASAPRHEDSEDDEPEEDDAERDSTYGGPSDEEDEASENGEDSGAEDDLGVEDGEGFQGPEEEEGRIQVCHLPRRWAALSNWTDSRESQVPQEGGGTWETVPSTLTGGEHSQPFGRDGNSFPTIVNAFPTAYHRCDHIAMAQNSGQIRRVPARFPAFGDVRRQRQLCSFTDGCAEICA</sequence>
<protein>
    <submittedName>
        <fullName evidence="2">Uncharacterized protein</fullName>
    </submittedName>
</protein>
<evidence type="ECO:0000313" key="3">
    <source>
        <dbReference type="Proteomes" id="UP001215598"/>
    </source>
</evidence>
<comment type="caution">
    <text evidence="2">The sequence shown here is derived from an EMBL/GenBank/DDBJ whole genome shotgun (WGS) entry which is preliminary data.</text>
</comment>
<accession>A0AAD7I9X2</accession>
<gene>
    <name evidence="2" type="ORF">B0H16DRAFT_1466156</name>
</gene>
<dbReference type="Proteomes" id="UP001215598">
    <property type="component" value="Unassembled WGS sequence"/>
</dbReference>
<feature type="region of interest" description="Disordered" evidence="1">
    <location>
        <begin position="117"/>
        <end position="224"/>
    </location>
</feature>
<keyword evidence="3" id="KW-1185">Reference proteome</keyword>